<gene>
    <name evidence="2" type="ORF">JP75_02115</name>
</gene>
<protein>
    <recommendedName>
        <fullName evidence="1">Flagellar hook-length control protein-like C-terminal domain-containing protein</fullName>
    </recommendedName>
</protein>
<accession>A0A087M682</accession>
<keyword evidence="3" id="KW-1185">Reference proteome</keyword>
<dbReference type="Proteomes" id="UP000028981">
    <property type="component" value="Unassembled WGS sequence"/>
</dbReference>
<dbReference type="Pfam" id="PF02120">
    <property type="entry name" value="Flg_hook"/>
    <property type="match status" value="1"/>
</dbReference>
<reference evidence="2 3" key="1">
    <citation type="submission" date="2014-08" db="EMBL/GenBank/DDBJ databases">
        <authorList>
            <person name="Hassan Y.I."/>
            <person name="Lepp D."/>
            <person name="Zhou T."/>
        </authorList>
    </citation>
    <scope>NUCLEOTIDE SEQUENCE [LARGE SCALE GENOMIC DNA]</scope>
    <source>
        <strain evidence="2 3">IFO13584</strain>
    </source>
</reference>
<sequence>MRQGLAQWLGNQPQIAQISQIPPPLRHVLPRAKLPEVPLLDLPDEAEDLGRLLLERTEGALSRVRLHQHASLPEAQRGGESQWNMDLPIALGQQQAVLQLQIHHDGGGDANRPEDRGWQVRFAVNLPDLGEVGAQVSLRGQTTGIMLWADRDETAKAFSDNIEELRTSLESVGLKPGALVVRVGAPGETHAPAAAGHFVDAKR</sequence>
<comment type="caution">
    <text evidence="2">The sequence shown here is derived from an EMBL/GenBank/DDBJ whole genome shotgun (WGS) entry which is preliminary data.</text>
</comment>
<feature type="domain" description="Flagellar hook-length control protein-like C-terminal" evidence="1">
    <location>
        <begin position="110"/>
        <end position="187"/>
    </location>
</feature>
<evidence type="ECO:0000313" key="2">
    <source>
        <dbReference type="EMBL" id="KFL32385.1"/>
    </source>
</evidence>
<dbReference type="EMBL" id="JQGC01000002">
    <property type="protein sequence ID" value="KFL32385.1"/>
    <property type="molecule type" value="Genomic_DNA"/>
</dbReference>
<proteinExistence type="predicted"/>
<dbReference type="Gene3D" id="3.30.750.140">
    <property type="match status" value="1"/>
</dbReference>
<dbReference type="InterPro" id="IPR021136">
    <property type="entry name" value="Flagellar_hook_control-like_C"/>
</dbReference>
<name>A0A087M682_9HYPH</name>
<dbReference type="AlphaFoldDB" id="A0A087M682"/>
<evidence type="ECO:0000313" key="3">
    <source>
        <dbReference type="Proteomes" id="UP000028981"/>
    </source>
</evidence>
<evidence type="ECO:0000259" key="1">
    <source>
        <dbReference type="Pfam" id="PF02120"/>
    </source>
</evidence>
<dbReference type="InterPro" id="IPR038610">
    <property type="entry name" value="FliK-like_C_sf"/>
</dbReference>
<dbReference type="STRING" id="46914.JP75_02115"/>
<organism evidence="2 3">
    <name type="scientific">Devosia riboflavina</name>
    <dbReference type="NCBI Taxonomy" id="46914"/>
    <lineage>
        <taxon>Bacteria</taxon>
        <taxon>Pseudomonadati</taxon>
        <taxon>Pseudomonadota</taxon>
        <taxon>Alphaproteobacteria</taxon>
        <taxon>Hyphomicrobiales</taxon>
        <taxon>Devosiaceae</taxon>
        <taxon>Devosia</taxon>
    </lineage>
</organism>